<gene>
    <name evidence="3" type="ORF">PCANC_03531</name>
    <name evidence="1" type="ORF">PCANC_16888</name>
    <name evidence="2" type="ORF">PCASD_03909</name>
</gene>
<evidence type="ECO:0000313" key="3">
    <source>
        <dbReference type="EMBL" id="PLW55588.1"/>
    </source>
</evidence>
<reference evidence="4 5" key="1">
    <citation type="submission" date="2017-11" db="EMBL/GenBank/DDBJ databases">
        <title>De novo assembly and phasing of dikaryotic genomes from two isolates of Puccinia coronata f. sp. avenae, the causal agent of oat crown rust.</title>
        <authorList>
            <person name="Miller M.E."/>
            <person name="Zhang Y."/>
            <person name="Omidvar V."/>
            <person name="Sperschneider J."/>
            <person name="Schwessinger B."/>
            <person name="Raley C."/>
            <person name="Palmer J.M."/>
            <person name="Garnica D."/>
            <person name="Upadhyaya N."/>
            <person name="Rathjen J."/>
            <person name="Taylor J.M."/>
            <person name="Park R.F."/>
            <person name="Dodds P.N."/>
            <person name="Hirsch C.D."/>
            <person name="Kianian S.F."/>
            <person name="Figueroa M."/>
        </authorList>
    </citation>
    <scope>NUCLEOTIDE SEQUENCE [LARGE SCALE GENOMIC DNA]</scope>
    <source>
        <strain evidence="1">12NC29</strain>
        <strain evidence="2">12SD80</strain>
    </source>
</reference>
<dbReference type="AlphaFoldDB" id="A0A2N5SGD0"/>
<evidence type="ECO:0000313" key="1">
    <source>
        <dbReference type="EMBL" id="PLW12301.1"/>
    </source>
</evidence>
<sequence>MANINHQEGVYTLAMVDIGHLESDHSLDSRHWPLRIDECFDDALMSGDMGLENHKQRGLTPTVEML</sequence>
<evidence type="ECO:0000313" key="4">
    <source>
        <dbReference type="Proteomes" id="UP000235388"/>
    </source>
</evidence>
<evidence type="ECO:0000313" key="5">
    <source>
        <dbReference type="Proteomes" id="UP000235392"/>
    </source>
</evidence>
<accession>A0A2N5SGD0</accession>
<protein>
    <submittedName>
        <fullName evidence="1">Uncharacterized protein</fullName>
    </submittedName>
</protein>
<comment type="caution">
    <text evidence="1">The sequence shown here is derived from an EMBL/GenBank/DDBJ whole genome shotgun (WGS) entry which is preliminary data.</text>
</comment>
<dbReference type="Proteomes" id="UP000235388">
    <property type="component" value="Unassembled WGS sequence"/>
</dbReference>
<evidence type="ECO:0000313" key="2">
    <source>
        <dbReference type="EMBL" id="PLW47075.1"/>
    </source>
</evidence>
<proteinExistence type="predicted"/>
<dbReference type="EMBL" id="PGCJ01000987">
    <property type="protein sequence ID" value="PLW12301.1"/>
    <property type="molecule type" value="Genomic_DNA"/>
</dbReference>
<dbReference type="Proteomes" id="UP000235392">
    <property type="component" value="Unassembled WGS sequence"/>
</dbReference>
<dbReference type="EMBL" id="PGCI01000034">
    <property type="protein sequence ID" value="PLW47075.1"/>
    <property type="molecule type" value="Genomic_DNA"/>
</dbReference>
<dbReference type="EMBL" id="PGCJ01000030">
    <property type="protein sequence ID" value="PLW55588.1"/>
    <property type="molecule type" value="Genomic_DNA"/>
</dbReference>
<organism evidence="1 4">
    <name type="scientific">Puccinia coronata f. sp. avenae</name>
    <dbReference type="NCBI Taxonomy" id="200324"/>
    <lineage>
        <taxon>Eukaryota</taxon>
        <taxon>Fungi</taxon>
        <taxon>Dikarya</taxon>
        <taxon>Basidiomycota</taxon>
        <taxon>Pucciniomycotina</taxon>
        <taxon>Pucciniomycetes</taxon>
        <taxon>Pucciniales</taxon>
        <taxon>Pucciniaceae</taxon>
        <taxon>Puccinia</taxon>
    </lineage>
</organism>
<keyword evidence="4" id="KW-1185">Reference proteome</keyword>
<name>A0A2N5SGD0_9BASI</name>